<dbReference type="NCBIfam" id="NF004366">
    <property type="entry name" value="PRK05738.3-2"/>
    <property type="match status" value="1"/>
</dbReference>
<comment type="similarity">
    <text evidence="1 6 7">Belongs to the universal ribosomal protein uL23 family.</text>
</comment>
<dbReference type="NCBIfam" id="NF004363">
    <property type="entry name" value="PRK05738.2-4"/>
    <property type="match status" value="1"/>
</dbReference>
<comment type="caution">
    <text evidence="8">The sequence shown here is derived from an EMBL/GenBank/DDBJ whole genome shotgun (WGS) entry which is preliminary data.</text>
</comment>
<evidence type="ECO:0000313" key="8">
    <source>
        <dbReference type="EMBL" id="MBK1725665.1"/>
    </source>
</evidence>
<dbReference type="PANTHER" id="PTHR11620">
    <property type="entry name" value="60S RIBOSOMAL PROTEIN L23A"/>
    <property type="match status" value="1"/>
</dbReference>
<evidence type="ECO:0000313" key="9">
    <source>
        <dbReference type="Proteomes" id="UP000738126"/>
    </source>
</evidence>
<protein>
    <recommendedName>
        <fullName evidence="6">Large ribosomal subunit protein uL23</fullName>
    </recommendedName>
</protein>
<dbReference type="InterPro" id="IPR012678">
    <property type="entry name" value="Ribosomal_uL23/eL15/eS24_sf"/>
</dbReference>
<accession>A0ABS1E4H2</accession>
<dbReference type="InterPro" id="IPR012677">
    <property type="entry name" value="Nucleotide-bd_a/b_plait_sf"/>
</dbReference>
<reference evidence="8 9" key="1">
    <citation type="journal article" date="2020" name="Microorganisms">
        <title>Osmotic Adaptation and Compatible Solute Biosynthesis of Phototrophic Bacteria as Revealed from Genome Analyses.</title>
        <authorList>
            <person name="Imhoff J.F."/>
            <person name="Rahn T."/>
            <person name="Kunzel S."/>
            <person name="Keller A."/>
            <person name="Neulinger S.C."/>
        </authorList>
    </citation>
    <scope>NUCLEOTIDE SEQUENCE [LARGE SCALE GENOMIC DNA]</scope>
    <source>
        <strain evidence="8 9">DSM 15116</strain>
    </source>
</reference>
<dbReference type="Gene3D" id="3.30.70.330">
    <property type="match status" value="1"/>
</dbReference>
<dbReference type="GO" id="GO:0005840">
    <property type="term" value="C:ribosome"/>
    <property type="evidence" value="ECO:0007669"/>
    <property type="project" value="UniProtKB-KW"/>
</dbReference>
<evidence type="ECO:0000256" key="2">
    <source>
        <dbReference type="ARBA" id="ARBA00022730"/>
    </source>
</evidence>
<keyword evidence="4 6" id="KW-0689">Ribosomal protein</keyword>
<evidence type="ECO:0000256" key="4">
    <source>
        <dbReference type="ARBA" id="ARBA00022980"/>
    </source>
</evidence>
<dbReference type="NCBIfam" id="NF004359">
    <property type="entry name" value="PRK05738.1-3"/>
    <property type="match status" value="1"/>
</dbReference>
<keyword evidence="3 6" id="KW-0694">RNA-binding</keyword>
<proteinExistence type="inferred from homology"/>
<gene>
    <name evidence="6" type="primary">rplW</name>
    <name evidence="8" type="ORF">CKO13_01195</name>
</gene>
<evidence type="ECO:0000256" key="1">
    <source>
        <dbReference type="ARBA" id="ARBA00006700"/>
    </source>
</evidence>
<dbReference type="SUPFAM" id="SSF54189">
    <property type="entry name" value="Ribosomal proteins S24e, L23 and L15e"/>
    <property type="match status" value="1"/>
</dbReference>
<evidence type="ECO:0000256" key="3">
    <source>
        <dbReference type="ARBA" id="ARBA00022884"/>
    </source>
</evidence>
<name>A0ABS1E4H2_9GAMM</name>
<keyword evidence="9" id="KW-1185">Reference proteome</keyword>
<dbReference type="PROSITE" id="PS00050">
    <property type="entry name" value="RIBOSOMAL_L23"/>
    <property type="match status" value="1"/>
</dbReference>
<dbReference type="EMBL" id="NRSH01000006">
    <property type="protein sequence ID" value="MBK1725665.1"/>
    <property type="molecule type" value="Genomic_DNA"/>
</dbReference>
<keyword evidence="2 6" id="KW-0699">rRNA-binding</keyword>
<comment type="function">
    <text evidence="6">One of the early assembly proteins it binds 23S rRNA. One of the proteins that surrounds the polypeptide exit tunnel on the outside of the ribosome. Forms the main docking site for trigger factor binding to the ribosome.</text>
</comment>
<evidence type="ECO:0000256" key="6">
    <source>
        <dbReference type="HAMAP-Rule" id="MF_01369"/>
    </source>
</evidence>
<sequence>MNQERLYTVLYGPHISEKSTVIADEAGQVVFRVAPDATKGEIKVAVEKLFNVDVQGVRTVCVKGKHKRFGRVSGRRRDWKKAYVTLAEGQDIDFLGGELGG</sequence>
<organism evidence="8 9">
    <name type="scientific">Halorhodospira neutriphila</name>
    <dbReference type="NCBI Taxonomy" id="168379"/>
    <lineage>
        <taxon>Bacteria</taxon>
        <taxon>Pseudomonadati</taxon>
        <taxon>Pseudomonadota</taxon>
        <taxon>Gammaproteobacteria</taxon>
        <taxon>Chromatiales</taxon>
        <taxon>Ectothiorhodospiraceae</taxon>
        <taxon>Halorhodospira</taxon>
    </lineage>
</organism>
<keyword evidence="5 6" id="KW-0687">Ribonucleoprotein</keyword>
<dbReference type="HAMAP" id="MF_01369_B">
    <property type="entry name" value="Ribosomal_uL23_B"/>
    <property type="match status" value="1"/>
</dbReference>
<evidence type="ECO:0000256" key="5">
    <source>
        <dbReference type="ARBA" id="ARBA00023274"/>
    </source>
</evidence>
<comment type="subunit">
    <text evidence="6">Part of the 50S ribosomal subunit. Contacts protein L29, and trigger factor when it is bound to the ribosome.</text>
</comment>
<evidence type="ECO:0000256" key="7">
    <source>
        <dbReference type="RuleBase" id="RU003934"/>
    </source>
</evidence>
<dbReference type="RefSeq" id="WP_200256056.1">
    <property type="nucleotide sequence ID" value="NZ_NRSH01000006.1"/>
</dbReference>
<dbReference type="Proteomes" id="UP000738126">
    <property type="component" value="Unassembled WGS sequence"/>
</dbReference>
<dbReference type="NCBIfam" id="NF004358">
    <property type="entry name" value="PRK05738.1-1"/>
    <property type="match status" value="1"/>
</dbReference>
<dbReference type="InterPro" id="IPR001014">
    <property type="entry name" value="Ribosomal_uL23_CS"/>
</dbReference>
<dbReference type="InterPro" id="IPR013025">
    <property type="entry name" value="Ribosomal_uL23-like"/>
</dbReference>
<dbReference type="Pfam" id="PF00276">
    <property type="entry name" value="Ribosomal_L23"/>
    <property type="match status" value="1"/>
</dbReference>